<dbReference type="EMBL" id="JAUSUE010000033">
    <property type="protein sequence ID" value="MDQ0205183.1"/>
    <property type="molecule type" value="Genomic_DNA"/>
</dbReference>
<evidence type="ECO:0000256" key="8">
    <source>
        <dbReference type="ARBA" id="ARBA00023136"/>
    </source>
</evidence>
<organism evidence="11 12">
    <name type="scientific">Pectinatus haikarae</name>
    <dbReference type="NCBI Taxonomy" id="349096"/>
    <lineage>
        <taxon>Bacteria</taxon>
        <taxon>Bacillati</taxon>
        <taxon>Bacillota</taxon>
        <taxon>Negativicutes</taxon>
        <taxon>Selenomonadales</taxon>
        <taxon>Selenomonadaceae</taxon>
        <taxon>Pectinatus</taxon>
    </lineage>
</organism>
<proteinExistence type="inferred from homology"/>
<reference evidence="11 12" key="1">
    <citation type="submission" date="2023-07" db="EMBL/GenBank/DDBJ databases">
        <title>Genomic Encyclopedia of Type Strains, Phase IV (KMG-IV): sequencing the most valuable type-strain genomes for metagenomic binning, comparative biology and taxonomic classification.</title>
        <authorList>
            <person name="Goeker M."/>
        </authorList>
    </citation>
    <scope>NUCLEOTIDE SEQUENCE [LARGE SCALE GENOMIC DNA]</scope>
    <source>
        <strain evidence="11 12">DSM 16980</strain>
    </source>
</reference>
<keyword evidence="6 9" id="KW-0812">Transmembrane</keyword>
<evidence type="ECO:0000256" key="7">
    <source>
        <dbReference type="ARBA" id="ARBA00022989"/>
    </source>
</evidence>
<dbReference type="NCBIfam" id="TIGR03022">
    <property type="entry name" value="WbaP_sugtrans"/>
    <property type="match status" value="1"/>
</dbReference>
<feature type="transmembrane region" description="Helical" evidence="9">
    <location>
        <begin position="120"/>
        <end position="140"/>
    </location>
</feature>
<dbReference type="InterPro" id="IPR017475">
    <property type="entry name" value="EPS_sugar_tfrase"/>
</dbReference>
<comment type="subcellular location">
    <subcellularLocation>
        <location evidence="2">Cell membrane</location>
    </subcellularLocation>
    <subcellularLocation>
        <location evidence="1">Membrane</location>
        <topology evidence="1">Multi-pass membrane protein</topology>
    </subcellularLocation>
</comment>
<dbReference type="RefSeq" id="WP_307225395.1">
    <property type="nucleotide sequence ID" value="NZ_CP116940.1"/>
</dbReference>
<gene>
    <name evidence="11" type="ORF">J2S01_002928</name>
</gene>
<keyword evidence="7 9" id="KW-1133">Transmembrane helix</keyword>
<dbReference type="Proteomes" id="UP001239167">
    <property type="component" value="Unassembled WGS sequence"/>
</dbReference>
<accession>A0ABT9YC30</accession>
<keyword evidence="4" id="KW-1003">Cell membrane</keyword>
<feature type="transmembrane region" description="Helical" evidence="9">
    <location>
        <begin position="93"/>
        <end position="114"/>
    </location>
</feature>
<dbReference type="Pfam" id="PF02397">
    <property type="entry name" value="Bac_transf"/>
    <property type="match status" value="1"/>
</dbReference>
<comment type="caution">
    <text evidence="11">The sequence shown here is derived from an EMBL/GenBank/DDBJ whole genome shotgun (WGS) entry which is preliminary data.</text>
</comment>
<evidence type="ECO:0000256" key="5">
    <source>
        <dbReference type="ARBA" id="ARBA00022679"/>
    </source>
</evidence>
<evidence type="ECO:0000313" key="12">
    <source>
        <dbReference type="Proteomes" id="UP001239167"/>
    </source>
</evidence>
<sequence length="484" mass="56027">MKCEKLKTNKIDDTVPYMMPFLLLGTDYLAILTAQKIAMYLRQHIRVFSIYYSMPDVPNMYFYFLVPIVFIAFLYNSHIYVNRMPFWEVIQKIFYAVVLSMMVCIMLMYFGHIAGGVSRLYVALSGMTAFAFLCIFRYILKKILFKFNILSEPIIIIGAGKTAELVVRQFSNDTGFGVKVVGFIDDSPVSDDLPKQYPVLGKFSEAESIIKETGVKTIIIAAPGLEKYKLLELVDKIQPLVKDLSFVPDLIGIPVGNIEIQRLYDAKIMMLRVSNNMSRWYNKLLKRTSDVLFGNIIFILFVPVLLIIAIAIKKDSDGTVFYNAKRIGKNDKEFTCYKFRTMYEDADDILRKYLQENPVVLNEWKTYRKIKGYDPRVTKVGRWLRKYSLDELPQIINVIKGDMSIVGPRPYLPTERQSMGNHLNTIKENLPGITGLWQVSGRNEVSFTDRLLMDTWYIQNWSIWIDIVLIYKTVFVVLYKKGAY</sequence>
<dbReference type="NCBIfam" id="TIGR03025">
    <property type="entry name" value="EPS_sugtrans"/>
    <property type="match status" value="1"/>
</dbReference>
<name>A0ABT9YC30_9FIRM</name>
<dbReference type="EC" id="2.7.8.6" evidence="11"/>
<feature type="transmembrane region" description="Helical" evidence="9">
    <location>
        <begin position="61"/>
        <end position="81"/>
    </location>
</feature>
<evidence type="ECO:0000259" key="10">
    <source>
        <dbReference type="Pfam" id="PF02397"/>
    </source>
</evidence>
<dbReference type="Gene3D" id="3.40.50.720">
    <property type="entry name" value="NAD(P)-binding Rossmann-like Domain"/>
    <property type="match status" value="1"/>
</dbReference>
<evidence type="ECO:0000313" key="11">
    <source>
        <dbReference type="EMBL" id="MDQ0205183.1"/>
    </source>
</evidence>
<keyword evidence="5 11" id="KW-0808">Transferase</keyword>
<dbReference type="Pfam" id="PF13727">
    <property type="entry name" value="CoA_binding_3"/>
    <property type="match status" value="1"/>
</dbReference>
<feature type="transmembrane region" description="Helical" evidence="9">
    <location>
        <begin position="21"/>
        <end position="41"/>
    </location>
</feature>
<dbReference type="GO" id="GO:0047360">
    <property type="term" value="F:undecaprenyl-phosphate galactose phosphotransferase activity"/>
    <property type="evidence" value="ECO:0007669"/>
    <property type="project" value="UniProtKB-EC"/>
</dbReference>
<evidence type="ECO:0000256" key="3">
    <source>
        <dbReference type="ARBA" id="ARBA00006464"/>
    </source>
</evidence>
<evidence type="ECO:0000256" key="6">
    <source>
        <dbReference type="ARBA" id="ARBA00022692"/>
    </source>
</evidence>
<comment type="similarity">
    <text evidence="3">Belongs to the bacterial sugar transferase family.</text>
</comment>
<dbReference type="InterPro" id="IPR003362">
    <property type="entry name" value="Bact_transf"/>
</dbReference>
<protein>
    <submittedName>
        <fullName evidence="11">Undecaprenyl-phosphate galactose phosphotransferase</fullName>
        <ecNumber evidence="11">2.7.8.6</ecNumber>
    </submittedName>
</protein>
<keyword evidence="12" id="KW-1185">Reference proteome</keyword>
<evidence type="ECO:0000256" key="9">
    <source>
        <dbReference type="SAM" id="Phobius"/>
    </source>
</evidence>
<evidence type="ECO:0000256" key="2">
    <source>
        <dbReference type="ARBA" id="ARBA00004236"/>
    </source>
</evidence>
<feature type="domain" description="Bacterial sugar transferase" evidence="10">
    <location>
        <begin position="286"/>
        <end position="478"/>
    </location>
</feature>
<dbReference type="InterPro" id="IPR017472">
    <property type="entry name" value="Undecaprenyl-P_galact_Ptfrase"/>
</dbReference>
<feature type="transmembrane region" description="Helical" evidence="9">
    <location>
        <begin position="291"/>
        <end position="312"/>
    </location>
</feature>
<evidence type="ECO:0000256" key="1">
    <source>
        <dbReference type="ARBA" id="ARBA00004141"/>
    </source>
</evidence>
<keyword evidence="8 9" id="KW-0472">Membrane</keyword>
<feature type="transmembrane region" description="Helical" evidence="9">
    <location>
        <begin position="461"/>
        <end position="479"/>
    </location>
</feature>
<evidence type="ECO:0000256" key="4">
    <source>
        <dbReference type="ARBA" id="ARBA00022475"/>
    </source>
</evidence>
<dbReference type="PANTHER" id="PTHR30576">
    <property type="entry name" value="COLANIC BIOSYNTHESIS UDP-GLUCOSE LIPID CARRIER TRANSFERASE"/>
    <property type="match status" value="1"/>
</dbReference>
<dbReference type="PANTHER" id="PTHR30576:SF4">
    <property type="entry name" value="UNDECAPRENYL-PHOSPHATE GALACTOSE PHOSPHOTRANSFERASE"/>
    <property type="match status" value="1"/>
</dbReference>